<sequence>QYSQCDTDAWYSHPVYARYWLHYQQAMTWHQRHRQAYSKAVQAAYGPALYHTFPTTSPRYTDWHSEERKDRTRGRMKRRGRGYAVEAEDEEVPESTEESESSEESEIECNVSKMEISAELRQFFAQTEQHREELKKQQQMEAERQEDYVLADQDLHRVSWRSAQAPVERPGERRSAEMKKLYGKDAAKIQGMETAMQLTFDRNCDRKQPNLCTSQQSAVTRRTELSSGCHSTKPL</sequence>
<feature type="compositionally biased region" description="Acidic residues" evidence="1">
    <location>
        <begin position="86"/>
        <end position="106"/>
    </location>
</feature>
<dbReference type="OrthoDB" id="5989213at2759"/>
<dbReference type="GO" id="GO:0032797">
    <property type="term" value="C:SMN complex"/>
    <property type="evidence" value="ECO:0007669"/>
    <property type="project" value="InterPro"/>
</dbReference>
<evidence type="ECO:0000313" key="3">
    <source>
        <dbReference type="Proteomes" id="UP000752171"/>
    </source>
</evidence>
<dbReference type="GO" id="GO:0000387">
    <property type="term" value="P:spliceosomal snRNP assembly"/>
    <property type="evidence" value="ECO:0007669"/>
    <property type="project" value="InterPro"/>
</dbReference>
<accession>A0A8T2KWX3</accession>
<dbReference type="Pfam" id="PF15348">
    <property type="entry name" value="GEMIN8"/>
    <property type="match status" value="1"/>
</dbReference>
<dbReference type="InterPro" id="IPR034754">
    <property type="entry name" value="GEMIN8"/>
</dbReference>
<gene>
    <name evidence="2" type="primary">GEMIN8</name>
    <name evidence="2" type="ORF">AMEX_G24154</name>
</gene>
<feature type="region of interest" description="Disordered" evidence="1">
    <location>
        <begin position="205"/>
        <end position="235"/>
    </location>
</feature>
<evidence type="ECO:0000313" key="2">
    <source>
        <dbReference type="EMBL" id="KAG9262385.1"/>
    </source>
</evidence>
<proteinExistence type="predicted"/>
<dbReference type="AlphaFoldDB" id="A0A8T2KWX3"/>
<dbReference type="Proteomes" id="UP000752171">
    <property type="component" value="Unassembled WGS sequence"/>
</dbReference>
<comment type="caution">
    <text evidence="2">The sequence shown here is derived from an EMBL/GenBank/DDBJ whole genome shotgun (WGS) entry which is preliminary data.</text>
</comment>
<name>A0A8T2KWX3_ASTMX</name>
<protein>
    <submittedName>
        <fullName evidence="2">Gem-associated protein 8 isoform X2</fullName>
    </submittedName>
</protein>
<organism evidence="2 3">
    <name type="scientific">Astyanax mexicanus</name>
    <name type="common">Blind cave fish</name>
    <name type="synonym">Astyanax fasciatus mexicanus</name>
    <dbReference type="NCBI Taxonomy" id="7994"/>
    <lineage>
        <taxon>Eukaryota</taxon>
        <taxon>Metazoa</taxon>
        <taxon>Chordata</taxon>
        <taxon>Craniata</taxon>
        <taxon>Vertebrata</taxon>
        <taxon>Euteleostomi</taxon>
        <taxon>Actinopterygii</taxon>
        <taxon>Neopterygii</taxon>
        <taxon>Teleostei</taxon>
        <taxon>Ostariophysi</taxon>
        <taxon>Characiformes</taxon>
        <taxon>Characoidei</taxon>
        <taxon>Acestrorhamphidae</taxon>
        <taxon>Acestrorhamphinae</taxon>
        <taxon>Astyanax</taxon>
    </lineage>
</organism>
<dbReference type="EMBL" id="JAICCE010000021">
    <property type="protein sequence ID" value="KAG9262385.1"/>
    <property type="molecule type" value="Genomic_DNA"/>
</dbReference>
<feature type="compositionally biased region" description="Basic and acidic residues" evidence="1">
    <location>
        <begin position="61"/>
        <end position="70"/>
    </location>
</feature>
<dbReference type="PANTHER" id="PTHR16238:SF7">
    <property type="entry name" value="GEM-ASSOCIATED PROTEIN 8"/>
    <property type="match status" value="1"/>
</dbReference>
<feature type="compositionally biased region" description="Basic residues" evidence="1">
    <location>
        <begin position="71"/>
        <end position="81"/>
    </location>
</feature>
<dbReference type="PANTHER" id="PTHR16238">
    <property type="entry name" value="GEM-ASSOCIATED PROTEIN 8"/>
    <property type="match status" value="1"/>
</dbReference>
<reference evidence="2 3" key="1">
    <citation type="submission" date="2021-07" db="EMBL/GenBank/DDBJ databases">
        <authorList>
            <person name="Imarazene B."/>
            <person name="Zahm M."/>
            <person name="Klopp C."/>
            <person name="Cabau C."/>
            <person name="Beille S."/>
            <person name="Jouanno E."/>
            <person name="Castinel A."/>
            <person name="Lluch J."/>
            <person name="Gil L."/>
            <person name="Kuchtly C."/>
            <person name="Lopez Roques C."/>
            <person name="Donnadieu C."/>
            <person name="Parrinello H."/>
            <person name="Journot L."/>
            <person name="Du K."/>
            <person name="Schartl M."/>
            <person name="Retaux S."/>
            <person name="Guiguen Y."/>
        </authorList>
    </citation>
    <scope>NUCLEOTIDE SEQUENCE [LARGE SCALE GENOMIC DNA]</scope>
    <source>
        <strain evidence="2">Pach_M1</strain>
        <tissue evidence="2">Testis</tissue>
    </source>
</reference>
<evidence type="ECO:0000256" key="1">
    <source>
        <dbReference type="SAM" id="MobiDB-lite"/>
    </source>
</evidence>
<feature type="region of interest" description="Disordered" evidence="1">
    <location>
        <begin position="61"/>
        <end position="106"/>
    </location>
</feature>
<feature type="compositionally biased region" description="Polar residues" evidence="1">
    <location>
        <begin position="210"/>
        <end position="235"/>
    </location>
</feature>
<feature type="non-terminal residue" evidence="2">
    <location>
        <position position="235"/>
    </location>
</feature>